<gene>
    <name evidence="2" type="ORF">MMF97_08850</name>
</gene>
<dbReference type="EMBL" id="JALGBH010000002">
    <property type="protein sequence ID" value="MCJ0742816.1"/>
    <property type="molecule type" value="Genomic_DNA"/>
</dbReference>
<accession>A0ABS9ZWY3</accession>
<evidence type="ECO:0000313" key="3">
    <source>
        <dbReference type="Proteomes" id="UP001165460"/>
    </source>
</evidence>
<evidence type="ECO:0000256" key="1">
    <source>
        <dbReference type="SAM" id="SignalP"/>
    </source>
</evidence>
<dbReference type="RefSeq" id="WP_243361623.1">
    <property type="nucleotide sequence ID" value="NZ_JALGBH010000002.1"/>
</dbReference>
<sequence length="214" mass="24806">MKKIILLLTIVFGLSTLSYAQTQTKEIKSKGVFKEINVARHNEAIEILNGKNKKLKQQIVDSILKNPNFYNPPVIYALSRELFNQDQKDDAMYWFYVAQLRARYDANLCVDNSAKQAVSVLNGEYGPDINKYAFQDIDKLEKTVTKVVGFVRANEENYDQRWINLHGMDAVLSGMDDNSEKKELSQPKEKWTEIKKKTIDDYYNGFIEYVKSKK</sequence>
<feature type="signal peptide" evidence="1">
    <location>
        <begin position="1"/>
        <end position="20"/>
    </location>
</feature>
<protein>
    <recommendedName>
        <fullName evidence="4">DUF4919 domain-containing protein</fullName>
    </recommendedName>
</protein>
<keyword evidence="3" id="KW-1185">Reference proteome</keyword>
<dbReference type="Proteomes" id="UP001165460">
    <property type="component" value="Unassembled WGS sequence"/>
</dbReference>
<reference evidence="2" key="1">
    <citation type="submission" date="2022-03" db="EMBL/GenBank/DDBJ databases">
        <authorList>
            <person name="Woo C.Y."/>
        </authorList>
    </citation>
    <scope>NUCLEOTIDE SEQUENCE</scope>
    <source>
        <strain evidence="2">CYS-01</strain>
    </source>
</reference>
<name>A0ABS9ZWY3_9SPHI</name>
<feature type="chain" id="PRO_5045094880" description="DUF4919 domain-containing protein" evidence="1">
    <location>
        <begin position="21"/>
        <end position="214"/>
    </location>
</feature>
<evidence type="ECO:0008006" key="4">
    <source>
        <dbReference type="Google" id="ProtNLM"/>
    </source>
</evidence>
<evidence type="ECO:0000313" key="2">
    <source>
        <dbReference type="EMBL" id="MCJ0742816.1"/>
    </source>
</evidence>
<proteinExistence type="predicted"/>
<comment type="caution">
    <text evidence="2">The sequence shown here is derived from an EMBL/GenBank/DDBJ whole genome shotgun (WGS) entry which is preliminary data.</text>
</comment>
<keyword evidence="1" id="KW-0732">Signal</keyword>
<organism evidence="2 3">
    <name type="scientific">Pedobacter montanisoli</name>
    <dbReference type="NCBI Taxonomy" id="2923277"/>
    <lineage>
        <taxon>Bacteria</taxon>
        <taxon>Pseudomonadati</taxon>
        <taxon>Bacteroidota</taxon>
        <taxon>Sphingobacteriia</taxon>
        <taxon>Sphingobacteriales</taxon>
        <taxon>Sphingobacteriaceae</taxon>
        <taxon>Pedobacter</taxon>
    </lineage>
</organism>